<gene>
    <name evidence="6" type="ORF">NZD86_06095</name>
</gene>
<keyword evidence="1" id="KW-0805">Transcription regulation</keyword>
<feature type="domain" description="HTH iclR-type" evidence="4">
    <location>
        <begin position="21"/>
        <end position="83"/>
    </location>
</feature>
<keyword evidence="2" id="KW-0238">DNA-binding</keyword>
<accession>A0ABY6Z5B6</accession>
<dbReference type="Pfam" id="PF09339">
    <property type="entry name" value="HTH_IclR"/>
    <property type="match status" value="1"/>
</dbReference>
<dbReference type="EMBL" id="CP104064">
    <property type="protein sequence ID" value="WAH38056.1"/>
    <property type="molecule type" value="Genomic_DNA"/>
</dbReference>
<dbReference type="InterPro" id="IPR036388">
    <property type="entry name" value="WH-like_DNA-bd_sf"/>
</dbReference>
<evidence type="ECO:0000256" key="1">
    <source>
        <dbReference type="ARBA" id="ARBA00023015"/>
    </source>
</evidence>
<keyword evidence="7" id="KW-1185">Reference proteome</keyword>
<dbReference type="SUPFAM" id="SSF55781">
    <property type="entry name" value="GAF domain-like"/>
    <property type="match status" value="1"/>
</dbReference>
<dbReference type="Gene3D" id="1.10.10.10">
    <property type="entry name" value="Winged helix-like DNA-binding domain superfamily/Winged helix DNA-binding domain"/>
    <property type="match status" value="1"/>
</dbReference>
<dbReference type="SUPFAM" id="SSF46785">
    <property type="entry name" value="Winged helix' DNA-binding domain"/>
    <property type="match status" value="1"/>
</dbReference>
<dbReference type="Gene3D" id="3.30.450.40">
    <property type="match status" value="1"/>
</dbReference>
<reference evidence="6" key="1">
    <citation type="submission" date="2022-08" db="EMBL/GenBank/DDBJ databases">
        <title>Alicyclobacillus dauci DSM2870, complete genome.</title>
        <authorList>
            <person name="Wang Q."/>
            <person name="Cai R."/>
            <person name="Wang Z."/>
        </authorList>
    </citation>
    <scope>NUCLEOTIDE SEQUENCE</scope>
    <source>
        <strain evidence="6">DSM 28700</strain>
    </source>
</reference>
<feature type="domain" description="IclR-ED" evidence="5">
    <location>
        <begin position="84"/>
        <end position="264"/>
    </location>
</feature>
<evidence type="ECO:0000256" key="2">
    <source>
        <dbReference type="ARBA" id="ARBA00023125"/>
    </source>
</evidence>
<keyword evidence="3" id="KW-0804">Transcription</keyword>
<dbReference type="PROSITE" id="PS51077">
    <property type="entry name" value="HTH_ICLR"/>
    <property type="match status" value="1"/>
</dbReference>
<dbReference type="InterPro" id="IPR036390">
    <property type="entry name" value="WH_DNA-bd_sf"/>
</dbReference>
<dbReference type="InterPro" id="IPR014757">
    <property type="entry name" value="Tscrpt_reg_IclR_C"/>
</dbReference>
<dbReference type="Proteomes" id="UP001164803">
    <property type="component" value="Chromosome"/>
</dbReference>
<dbReference type="PROSITE" id="PS51078">
    <property type="entry name" value="ICLR_ED"/>
    <property type="match status" value="1"/>
</dbReference>
<protein>
    <submittedName>
        <fullName evidence="6">Helix-turn-helix domain-containing protein</fullName>
    </submittedName>
</protein>
<dbReference type="PANTHER" id="PTHR30136">
    <property type="entry name" value="HELIX-TURN-HELIX TRANSCRIPTIONAL REGULATOR, ICLR FAMILY"/>
    <property type="match status" value="1"/>
</dbReference>
<dbReference type="InterPro" id="IPR050707">
    <property type="entry name" value="HTH_MetabolicPath_Reg"/>
</dbReference>
<name>A0ABY6Z5B6_9BACL</name>
<evidence type="ECO:0000259" key="5">
    <source>
        <dbReference type="PROSITE" id="PS51078"/>
    </source>
</evidence>
<proteinExistence type="predicted"/>
<evidence type="ECO:0000313" key="7">
    <source>
        <dbReference type="Proteomes" id="UP001164803"/>
    </source>
</evidence>
<sequence length="265" mass="29050">MNEKLCERKAVIEVDNQSAVLVTAQHSLQILKLFTNETPELGICDLSRKMGLAKSTVSRIVSTFVEEAILEKNRETGKYRLSPMILELGLAAQESSPFVKRARDEIDALSKRFNCEAFLAVRDGMESVIVYRAEDSQETLSGECTFLPTTLAGLVTLVFSEDEPEAFVSENWPVWLDPGLLPRMQKIIEGITDNGFACGEEPLRRGKFTLACPVFNTTGTAFAAIAVTSDLGFDHASEEVAVCLGRIAQRLSADAMSNDDLAAVH</sequence>
<dbReference type="SMART" id="SM00346">
    <property type="entry name" value="HTH_ICLR"/>
    <property type="match status" value="1"/>
</dbReference>
<evidence type="ECO:0000313" key="6">
    <source>
        <dbReference type="EMBL" id="WAH38056.1"/>
    </source>
</evidence>
<organism evidence="6 7">
    <name type="scientific">Alicyclobacillus dauci</name>
    <dbReference type="NCBI Taxonomy" id="1475485"/>
    <lineage>
        <taxon>Bacteria</taxon>
        <taxon>Bacillati</taxon>
        <taxon>Bacillota</taxon>
        <taxon>Bacilli</taxon>
        <taxon>Bacillales</taxon>
        <taxon>Alicyclobacillaceae</taxon>
        <taxon>Alicyclobacillus</taxon>
    </lineage>
</organism>
<dbReference type="InterPro" id="IPR029016">
    <property type="entry name" value="GAF-like_dom_sf"/>
</dbReference>
<dbReference type="InterPro" id="IPR005471">
    <property type="entry name" value="Tscrpt_reg_IclR_N"/>
</dbReference>
<dbReference type="RefSeq" id="WP_268045601.1">
    <property type="nucleotide sequence ID" value="NZ_CP104064.1"/>
</dbReference>
<evidence type="ECO:0000259" key="4">
    <source>
        <dbReference type="PROSITE" id="PS51077"/>
    </source>
</evidence>
<evidence type="ECO:0000256" key="3">
    <source>
        <dbReference type="ARBA" id="ARBA00023163"/>
    </source>
</evidence>
<dbReference type="PANTHER" id="PTHR30136:SF35">
    <property type="entry name" value="HTH-TYPE TRANSCRIPTIONAL REGULATOR RV1719"/>
    <property type="match status" value="1"/>
</dbReference>